<dbReference type="EMBL" id="WTYA01000001">
    <property type="protein sequence ID" value="MXP27390.1"/>
    <property type="molecule type" value="Genomic_DNA"/>
</dbReference>
<organism evidence="3 4">
    <name type="scientific">Qipengyuania algicida</name>
    <dbReference type="NCBI Taxonomy" id="1836209"/>
    <lineage>
        <taxon>Bacteria</taxon>
        <taxon>Pseudomonadati</taxon>
        <taxon>Pseudomonadota</taxon>
        <taxon>Alphaproteobacteria</taxon>
        <taxon>Sphingomonadales</taxon>
        <taxon>Erythrobacteraceae</taxon>
        <taxon>Qipengyuania</taxon>
    </lineage>
</organism>
<evidence type="ECO:0000259" key="2">
    <source>
        <dbReference type="Pfam" id="PF13360"/>
    </source>
</evidence>
<evidence type="ECO:0000313" key="4">
    <source>
        <dbReference type="Proteomes" id="UP000439780"/>
    </source>
</evidence>
<feature type="chain" id="PRO_5032954729" evidence="1">
    <location>
        <begin position="22"/>
        <end position="522"/>
    </location>
</feature>
<evidence type="ECO:0000313" key="3">
    <source>
        <dbReference type="EMBL" id="MXP27390.1"/>
    </source>
</evidence>
<feature type="signal peptide" evidence="1">
    <location>
        <begin position="1"/>
        <end position="21"/>
    </location>
</feature>
<dbReference type="Gene3D" id="2.130.10.10">
    <property type="entry name" value="YVTN repeat-like/Quinoprotein amine dehydrogenase"/>
    <property type="match status" value="1"/>
</dbReference>
<keyword evidence="4" id="KW-1185">Reference proteome</keyword>
<dbReference type="AlphaFoldDB" id="A0A845AAX6"/>
<sequence length="522" mass="55554">MRVALLTAVSTAAFLTSSCGGESGSTPSTNAPAPPPTLAVTLSKSSTDVTVAEGETASFGFMATYTGSSSDPVVPDVAINGKRYALDGTPTASGQKFDVALKTSDFAPGGKSTSTVTFRLCKSSACATVYPGSTQTFTVNLDVQLKDWAMFQRNSGHTGYVAARYDAQKIAQAWTWKVAPGLDARPVSADVDSVYVVEGKDDIPATADVADRVVRLDASNGQPVWDNELKIHNSISGASLNGGMLYINGIDLSTNTNPIYFINKSDGSIKYKNQFSSQYGEYMQPTIHAGKMYVAAGFYGDQVFGYDALTGSKLWESYGSFGITDGESVAVDSDSVYYYAGRGVDLFDPTTGVLKRTLENQYFTGGEYGWESALMLDGSGGIYGMNGTRAWPYSANAIIGYSTLSTQAVWKTAKQYIAHPALSNGFIYALRSDSRAIDAINTKDGSVAWSIPIPGSGNLRNNVVVTENLLFVSTETDTYAFDLKSSERKMVWSAPVSGMLAITPNNLLIVAGIDSVTAFQLS</sequence>
<dbReference type="PANTHER" id="PTHR34512:SF30">
    <property type="entry name" value="OUTER MEMBRANE PROTEIN ASSEMBLY FACTOR BAMB"/>
    <property type="match status" value="1"/>
</dbReference>
<keyword evidence="1" id="KW-0732">Signal</keyword>
<dbReference type="Proteomes" id="UP000439780">
    <property type="component" value="Unassembled WGS sequence"/>
</dbReference>
<dbReference type="OrthoDB" id="5525942at2"/>
<protein>
    <submittedName>
        <fullName evidence="3">PQQ-binding-like beta-propeller repeat protein</fullName>
    </submittedName>
</protein>
<dbReference type="InterPro" id="IPR011047">
    <property type="entry name" value="Quinoprotein_ADH-like_sf"/>
</dbReference>
<evidence type="ECO:0000256" key="1">
    <source>
        <dbReference type="SAM" id="SignalP"/>
    </source>
</evidence>
<dbReference type="Pfam" id="PF13360">
    <property type="entry name" value="PQQ_2"/>
    <property type="match status" value="2"/>
</dbReference>
<dbReference type="PROSITE" id="PS51257">
    <property type="entry name" value="PROKAR_LIPOPROTEIN"/>
    <property type="match status" value="1"/>
</dbReference>
<feature type="domain" description="Pyrrolo-quinoline quinone repeat" evidence="2">
    <location>
        <begin position="211"/>
        <end position="353"/>
    </location>
</feature>
<accession>A0A845AAX6</accession>
<name>A0A845AAX6_9SPHN</name>
<feature type="domain" description="Pyrrolo-quinoline quinone repeat" evidence="2">
    <location>
        <begin position="409"/>
        <end position="507"/>
    </location>
</feature>
<dbReference type="InterPro" id="IPR015943">
    <property type="entry name" value="WD40/YVTN_repeat-like_dom_sf"/>
</dbReference>
<reference evidence="3 4" key="1">
    <citation type="submission" date="2019-12" db="EMBL/GenBank/DDBJ databases">
        <title>Genomic-based taxomic classification of the family Erythrobacteraceae.</title>
        <authorList>
            <person name="Xu L."/>
        </authorList>
    </citation>
    <scope>NUCLEOTIDE SEQUENCE [LARGE SCALE GENOMIC DNA]</scope>
    <source>
        <strain evidence="3 4">KEMB 9005-328</strain>
    </source>
</reference>
<gene>
    <name evidence="3" type="ORF">GRI58_00965</name>
</gene>
<dbReference type="RefSeq" id="WP_160751686.1">
    <property type="nucleotide sequence ID" value="NZ_WTYA01000001.1"/>
</dbReference>
<proteinExistence type="predicted"/>
<dbReference type="SUPFAM" id="SSF50998">
    <property type="entry name" value="Quinoprotein alcohol dehydrogenase-like"/>
    <property type="match status" value="1"/>
</dbReference>
<dbReference type="InterPro" id="IPR018391">
    <property type="entry name" value="PQQ_b-propeller_rpt"/>
</dbReference>
<comment type="caution">
    <text evidence="3">The sequence shown here is derived from an EMBL/GenBank/DDBJ whole genome shotgun (WGS) entry which is preliminary data.</text>
</comment>
<dbReference type="InterPro" id="IPR002372">
    <property type="entry name" value="PQQ_rpt_dom"/>
</dbReference>
<dbReference type="PANTHER" id="PTHR34512">
    <property type="entry name" value="CELL SURFACE PROTEIN"/>
    <property type="match status" value="1"/>
</dbReference>
<dbReference type="SMART" id="SM00564">
    <property type="entry name" value="PQQ"/>
    <property type="match status" value="3"/>
</dbReference>